<protein>
    <submittedName>
        <fullName evidence="3">KTSC domain-containing protein</fullName>
    </submittedName>
</protein>
<organism evidence="3">
    <name type="scientific">Gongylonema pulchrum</name>
    <dbReference type="NCBI Taxonomy" id="637853"/>
    <lineage>
        <taxon>Eukaryota</taxon>
        <taxon>Metazoa</taxon>
        <taxon>Ecdysozoa</taxon>
        <taxon>Nematoda</taxon>
        <taxon>Chromadorea</taxon>
        <taxon>Rhabditida</taxon>
        <taxon>Spirurina</taxon>
        <taxon>Spiruromorpha</taxon>
        <taxon>Spiruroidea</taxon>
        <taxon>Gongylonematidae</taxon>
        <taxon>Gongylonema</taxon>
    </lineage>
</organism>
<dbReference type="WBParaSite" id="GPUH_0000522501-mRNA-1">
    <property type="protein sequence ID" value="GPUH_0000522501-mRNA-1"/>
    <property type="gene ID" value="GPUH_0000522501"/>
</dbReference>
<name>A0A183D927_9BILA</name>
<accession>A0A183D927</accession>
<proteinExistence type="predicted"/>
<evidence type="ECO:0000313" key="3">
    <source>
        <dbReference type="WBParaSite" id="GPUH_0000522501-mRNA-1"/>
    </source>
</evidence>
<reference evidence="1 2" key="2">
    <citation type="submission" date="2018-11" db="EMBL/GenBank/DDBJ databases">
        <authorList>
            <consortium name="Pathogen Informatics"/>
        </authorList>
    </citation>
    <scope>NUCLEOTIDE SEQUENCE [LARGE SCALE GENOMIC DNA]</scope>
</reference>
<dbReference type="EMBL" id="UYRT01010768">
    <property type="protein sequence ID" value="VDK49730.1"/>
    <property type="molecule type" value="Genomic_DNA"/>
</dbReference>
<gene>
    <name evidence="1" type="ORF">GPUH_LOCUS5216</name>
</gene>
<keyword evidence="2" id="KW-1185">Reference proteome</keyword>
<dbReference type="Proteomes" id="UP000271098">
    <property type="component" value="Unassembled WGS sequence"/>
</dbReference>
<evidence type="ECO:0000313" key="1">
    <source>
        <dbReference type="EMBL" id="VDK49730.1"/>
    </source>
</evidence>
<evidence type="ECO:0000313" key="2">
    <source>
        <dbReference type="Proteomes" id="UP000271098"/>
    </source>
</evidence>
<dbReference type="AlphaFoldDB" id="A0A183D927"/>
<sequence>MRNSTTTSATRNSTAALAIRNSTMTLVMQNSTATAKRTASTPDKTVLEVKTPTPETTISYYDYDNYGNFLKRFKKRTKVTG</sequence>
<reference evidence="3" key="1">
    <citation type="submission" date="2016-06" db="UniProtKB">
        <authorList>
            <consortium name="WormBaseParasite"/>
        </authorList>
    </citation>
    <scope>IDENTIFICATION</scope>
</reference>